<organism evidence="4 5">
    <name type="scientific">Clostridium sardiniense</name>
    <name type="common">Clostridium absonum</name>
    <dbReference type="NCBI Taxonomy" id="29369"/>
    <lineage>
        <taxon>Bacteria</taxon>
        <taxon>Bacillati</taxon>
        <taxon>Bacillota</taxon>
        <taxon>Clostridia</taxon>
        <taxon>Eubacteriales</taxon>
        <taxon>Clostridiaceae</taxon>
        <taxon>Clostridium</taxon>
    </lineage>
</organism>
<dbReference type="Proteomes" id="UP001299068">
    <property type="component" value="Unassembled WGS sequence"/>
</dbReference>
<dbReference type="SUPFAM" id="SSF51735">
    <property type="entry name" value="NAD(P)-binding Rossmann-fold domains"/>
    <property type="match status" value="1"/>
</dbReference>
<proteinExistence type="inferred from homology"/>
<comment type="caution">
    <text evidence="4">The sequence shown here is derived from an EMBL/GenBank/DDBJ whole genome shotgun (WGS) entry which is preliminary data.</text>
</comment>
<dbReference type="PANTHER" id="PTHR10491">
    <property type="entry name" value="DTDP-4-DEHYDRORHAMNOSE REDUCTASE"/>
    <property type="match status" value="1"/>
</dbReference>
<evidence type="ECO:0000256" key="2">
    <source>
        <dbReference type="RuleBase" id="RU364082"/>
    </source>
</evidence>
<evidence type="ECO:0000313" key="4">
    <source>
        <dbReference type="EMBL" id="MBY0754271.1"/>
    </source>
</evidence>
<keyword evidence="2" id="KW-0560">Oxidoreductase</keyword>
<comment type="function">
    <text evidence="2">Catalyzes the reduction of dTDP-6-deoxy-L-lyxo-4-hexulose to yield dTDP-L-rhamnose.</text>
</comment>
<dbReference type="EMBL" id="JAIKTU010000002">
    <property type="protein sequence ID" value="MBY0754271.1"/>
    <property type="molecule type" value="Genomic_DNA"/>
</dbReference>
<keyword evidence="2" id="KW-0521">NADP</keyword>
<dbReference type="InterPro" id="IPR029903">
    <property type="entry name" value="RmlD-like-bd"/>
</dbReference>
<dbReference type="Gene3D" id="3.40.50.720">
    <property type="entry name" value="NAD(P)-binding Rossmann-like Domain"/>
    <property type="match status" value="1"/>
</dbReference>
<dbReference type="InterPro" id="IPR005913">
    <property type="entry name" value="dTDP_dehydrorham_reduct"/>
</dbReference>
<comment type="similarity">
    <text evidence="1 2">Belongs to the dTDP-4-dehydrorhamnose reductase family.</text>
</comment>
<dbReference type="RefSeq" id="WP_221858800.1">
    <property type="nucleotide sequence ID" value="NZ_JAIKTU010000002.1"/>
</dbReference>
<accession>A0ABS7KTY1</accession>
<keyword evidence="5" id="KW-1185">Reference proteome</keyword>
<reference evidence="4 5" key="1">
    <citation type="journal article" date="2021" name="Cell Host Microbe">
        <title>in vivo commensal control of Clostridioides difficile virulence.</title>
        <authorList>
            <person name="Girinathan B.P."/>
            <person name="Dibenedetto N."/>
            <person name="Worley J.N."/>
            <person name="Peltier J."/>
            <person name="Arrieta-Ortiz M.L."/>
            <person name="Rupa Christinal Immanuel S."/>
            <person name="Lavin R."/>
            <person name="Delaney M.L."/>
            <person name="Cummins C."/>
            <person name="Hoffmann M."/>
            <person name="Luo Y."/>
            <person name="Gonzalez-Escalona N."/>
            <person name="Allard M."/>
            <person name="Onderdonk A.B."/>
            <person name="Gerber G.K."/>
            <person name="Sonenshein A.L."/>
            <person name="Baliga N."/>
            <person name="Dupuy B."/>
            <person name="Bry L."/>
        </authorList>
    </citation>
    <scope>NUCLEOTIDE SEQUENCE [LARGE SCALE GENOMIC DNA]</scope>
    <source>
        <strain evidence="4 5">DSM 599</strain>
    </source>
</reference>
<evidence type="ECO:0000256" key="1">
    <source>
        <dbReference type="ARBA" id="ARBA00010944"/>
    </source>
</evidence>
<dbReference type="InterPro" id="IPR036291">
    <property type="entry name" value="NAD(P)-bd_dom_sf"/>
</dbReference>
<evidence type="ECO:0000313" key="5">
    <source>
        <dbReference type="Proteomes" id="UP001299068"/>
    </source>
</evidence>
<name>A0ABS7KTY1_CLOSR</name>
<dbReference type="EC" id="1.1.1.133" evidence="2"/>
<dbReference type="Pfam" id="PF04321">
    <property type="entry name" value="RmlD_sub_bind"/>
    <property type="match status" value="1"/>
</dbReference>
<protein>
    <recommendedName>
        <fullName evidence="2">dTDP-4-dehydrorhamnose reductase</fullName>
        <ecNumber evidence="2">1.1.1.133</ecNumber>
    </recommendedName>
</protein>
<evidence type="ECO:0000259" key="3">
    <source>
        <dbReference type="Pfam" id="PF04321"/>
    </source>
</evidence>
<comment type="pathway">
    <text evidence="2">Carbohydrate biosynthesis; dTDP-L-rhamnose biosynthesis.</text>
</comment>
<dbReference type="PANTHER" id="PTHR10491:SF4">
    <property type="entry name" value="METHIONINE ADENOSYLTRANSFERASE 2 SUBUNIT BETA"/>
    <property type="match status" value="1"/>
</dbReference>
<sequence length="287" mass="33102">MKKILVTGSNGFLSSRFIEIYKDKYEVIKGSHNFLDITDENKVLNFFKNNKIDIVFHSAAISDTAICEKDPSLCEKVNFRGTVNIAKGCSLNNSTLVFASSDQVYNGNLEKGPYTEETIPYPNNVYGVSKLKAEKSIKEILDSHYNLRLTWLFSLPERNKKTNKNILYNILNSIIKNDPIAFSPNEFRGISYAYDVIENFEKLLESPYGDYNFGSENNLSTYDVALKVLEFLNIKHREGSLLIKDSERFKDEYRDLRISNEKLRNNSIYFSTTEESIYKCLKDFNII</sequence>
<feature type="domain" description="RmlD-like substrate binding" evidence="3">
    <location>
        <begin position="3"/>
        <end position="236"/>
    </location>
</feature>
<gene>
    <name evidence="4" type="ORF">K5V21_02270</name>
</gene>